<comment type="caution">
    <text evidence="1">The sequence shown here is derived from an EMBL/GenBank/DDBJ whole genome shotgun (WGS) entry which is preliminary data.</text>
</comment>
<gene>
    <name evidence="1" type="ORF">ACEWY4_020518</name>
</gene>
<dbReference type="AlphaFoldDB" id="A0ABD1JEK3"/>
<evidence type="ECO:0000313" key="2">
    <source>
        <dbReference type="Proteomes" id="UP001591681"/>
    </source>
</evidence>
<reference evidence="1 2" key="1">
    <citation type="submission" date="2024-09" db="EMBL/GenBank/DDBJ databases">
        <title>A chromosome-level genome assembly of Gray's grenadier anchovy, Coilia grayii.</title>
        <authorList>
            <person name="Fu Z."/>
        </authorList>
    </citation>
    <scope>NUCLEOTIDE SEQUENCE [LARGE SCALE GENOMIC DNA]</scope>
    <source>
        <strain evidence="1">G4</strain>
        <tissue evidence="1">Muscle</tissue>
    </source>
</reference>
<dbReference type="Proteomes" id="UP001591681">
    <property type="component" value="Unassembled WGS sequence"/>
</dbReference>
<organism evidence="1 2">
    <name type="scientific">Coilia grayii</name>
    <name type="common">Gray's grenadier anchovy</name>
    <dbReference type="NCBI Taxonomy" id="363190"/>
    <lineage>
        <taxon>Eukaryota</taxon>
        <taxon>Metazoa</taxon>
        <taxon>Chordata</taxon>
        <taxon>Craniata</taxon>
        <taxon>Vertebrata</taxon>
        <taxon>Euteleostomi</taxon>
        <taxon>Actinopterygii</taxon>
        <taxon>Neopterygii</taxon>
        <taxon>Teleostei</taxon>
        <taxon>Clupei</taxon>
        <taxon>Clupeiformes</taxon>
        <taxon>Clupeoidei</taxon>
        <taxon>Engraulidae</taxon>
        <taxon>Coilinae</taxon>
        <taxon>Coilia</taxon>
    </lineage>
</organism>
<keyword evidence="2" id="KW-1185">Reference proteome</keyword>
<sequence>MKTVAYVPLLQMLQKLLSKQDIYEKAASKPVHVPNEYNSCRDGRWFTENGLLCSDEFTLALSLYIDEFEVANRLGTSKGKHKMCAVYWTIANIPAGYRSTLNSIQLALLCTATTVKECGYEKVLYPLICDLVSLEQHGVYIEHLGTSVKGTVECVAQCCGQNTLVFVLFDLYLNRDRLSIDAQLQEVRAGAFQLRDRDTHNRQVQETLHDPTSGKNTGVKRLCPLTANLQFFHVIGGYPPDPDILEGIVPMELCLCIADLVAKK</sequence>
<protein>
    <submittedName>
        <fullName evidence="1">Uncharacterized protein</fullName>
    </submittedName>
</protein>
<name>A0ABD1JEK3_9TELE</name>
<evidence type="ECO:0000313" key="1">
    <source>
        <dbReference type="EMBL" id="KAL2085000.1"/>
    </source>
</evidence>
<dbReference type="EMBL" id="JBHFQA010000017">
    <property type="protein sequence ID" value="KAL2085000.1"/>
    <property type="molecule type" value="Genomic_DNA"/>
</dbReference>
<accession>A0ABD1JEK3</accession>
<proteinExistence type="predicted"/>